<evidence type="ECO:0000256" key="3">
    <source>
        <dbReference type="ARBA" id="ARBA00022597"/>
    </source>
</evidence>
<feature type="domain" description="PTS EIIA type-1" evidence="7">
    <location>
        <begin position="40"/>
        <end position="142"/>
    </location>
</feature>
<name>A0ABW3ZW19_9BACI</name>
<evidence type="ECO:0000313" key="8">
    <source>
        <dbReference type="EMBL" id="MFD1362586.1"/>
    </source>
</evidence>
<proteinExistence type="predicted"/>
<dbReference type="EMBL" id="JBHTNH010000028">
    <property type="protein sequence ID" value="MFD1362586.1"/>
    <property type="molecule type" value="Genomic_DNA"/>
</dbReference>
<dbReference type="Gene3D" id="2.70.70.10">
    <property type="entry name" value="Glucose Permease (Domain IIA)"/>
    <property type="match status" value="1"/>
</dbReference>
<dbReference type="InterPro" id="IPR050890">
    <property type="entry name" value="PTS_EIIA_component"/>
</dbReference>
<comment type="caution">
    <text evidence="8">The sequence shown here is derived from an EMBL/GenBank/DDBJ whole genome shotgun (WGS) entry which is preliminary data.</text>
</comment>
<dbReference type="InterPro" id="IPR011055">
    <property type="entry name" value="Dup_hybrid_motif"/>
</dbReference>
<reference evidence="9" key="1">
    <citation type="journal article" date="2019" name="Int. J. Syst. Evol. Microbiol.">
        <title>The Global Catalogue of Microorganisms (GCM) 10K type strain sequencing project: providing services to taxonomists for standard genome sequencing and annotation.</title>
        <authorList>
            <consortium name="The Broad Institute Genomics Platform"/>
            <consortium name="The Broad Institute Genome Sequencing Center for Infectious Disease"/>
            <person name="Wu L."/>
            <person name="Ma J."/>
        </authorList>
    </citation>
    <scope>NUCLEOTIDE SEQUENCE [LARGE SCALE GENOMIC DNA]</scope>
    <source>
        <strain evidence="9">CCUG 54822</strain>
    </source>
</reference>
<dbReference type="NCBIfam" id="TIGR00830">
    <property type="entry name" value="PTBA"/>
    <property type="match status" value="1"/>
</dbReference>
<dbReference type="Proteomes" id="UP001597178">
    <property type="component" value="Unassembled WGS sequence"/>
</dbReference>
<evidence type="ECO:0000313" key="9">
    <source>
        <dbReference type="Proteomes" id="UP001597178"/>
    </source>
</evidence>
<keyword evidence="9" id="KW-1185">Reference proteome</keyword>
<evidence type="ECO:0000256" key="6">
    <source>
        <dbReference type="ARBA" id="ARBA00022777"/>
    </source>
</evidence>
<evidence type="ECO:0000259" key="7">
    <source>
        <dbReference type="PROSITE" id="PS51093"/>
    </source>
</evidence>
<keyword evidence="5" id="KW-0598">Phosphotransferase system</keyword>
<sequence>MKNIVKKLLRGKEESSNHSGIDKVYAPVDGEIISLKNVNDPVFQDGSMGDGCAIIPTKGVAYAPISGKITTMFPHAIGIIGNDGKEILLHIGINTVDLNGNGFKPYVKKGDDVKVGSKIMEFDLELIKEKGYETDVLVILTNSKEYNGISLEPKSVTRNEILFTVNDKS</sequence>
<dbReference type="PANTHER" id="PTHR45008">
    <property type="entry name" value="PTS SYSTEM GLUCOSE-SPECIFIC EIIA COMPONENT"/>
    <property type="match status" value="1"/>
</dbReference>
<evidence type="ECO:0000256" key="1">
    <source>
        <dbReference type="ARBA" id="ARBA00004496"/>
    </source>
</evidence>
<organism evidence="8 9">
    <name type="scientific">Lentibacillus salinarum</name>
    <dbReference type="NCBI Taxonomy" id="446820"/>
    <lineage>
        <taxon>Bacteria</taxon>
        <taxon>Bacillati</taxon>
        <taxon>Bacillota</taxon>
        <taxon>Bacilli</taxon>
        <taxon>Bacillales</taxon>
        <taxon>Bacillaceae</taxon>
        <taxon>Lentibacillus</taxon>
    </lineage>
</organism>
<accession>A0ABW3ZW19</accession>
<protein>
    <submittedName>
        <fullName evidence="8">PTS glucose transporter subunit IIA</fullName>
    </submittedName>
</protein>
<evidence type="ECO:0000256" key="4">
    <source>
        <dbReference type="ARBA" id="ARBA00022679"/>
    </source>
</evidence>
<keyword evidence="4" id="KW-0808">Transferase</keyword>
<evidence type="ECO:0000256" key="2">
    <source>
        <dbReference type="ARBA" id="ARBA00022448"/>
    </source>
</evidence>
<dbReference type="RefSeq" id="WP_382401284.1">
    <property type="nucleotide sequence ID" value="NZ_JBHTNH010000028.1"/>
</dbReference>
<dbReference type="PROSITE" id="PS51093">
    <property type="entry name" value="PTS_EIIA_TYPE_1"/>
    <property type="match status" value="1"/>
</dbReference>
<keyword evidence="2" id="KW-0813">Transport</keyword>
<evidence type="ECO:0000256" key="5">
    <source>
        <dbReference type="ARBA" id="ARBA00022683"/>
    </source>
</evidence>
<keyword evidence="3 8" id="KW-0762">Sugar transport</keyword>
<keyword evidence="6" id="KW-0418">Kinase</keyword>
<dbReference type="SUPFAM" id="SSF51261">
    <property type="entry name" value="Duplicated hybrid motif"/>
    <property type="match status" value="1"/>
</dbReference>
<dbReference type="InterPro" id="IPR001127">
    <property type="entry name" value="PTS_EIIA_1_perm"/>
</dbReference>
<dbReference type="PROSITE" id="PS00371">
    <property type="entry name" value="PTS_EIIA_TYPE_1_HIS"/>
    <property type="match status" value="1"/>
</dbReference>
<dbReference type="Pfam" id="PF00358">
    <property type="entry name" value="PTS_EIIA_1"/>
    <property type="match status" value="1"/>
</dbReference>
<dbReference type="PANTHER" id="PTHR45008:SF1">
    <property type="entry name" value="PTS SYSTEM GLUCOSE-SPECIFIC EIIA COMPONENT"/>
    <property type="match status" value="1"/>
</dbReference>
<gene>
    <name evidence="8" type="ORF">ACFQ4A_13060</name>
</gene>
<comment type="subcellular location">
    <subcellularLocation>
        <location evidence="1">Cytoplasm</location>
    </subcellularLocation>
</comment>